<sequence length="112" mass="12418">MVSCFTIGCWLSSCYAAIGCPHVSSKLLVYHVYSYLKELVSSKPDATVNESQTQNATAVAYDVSFRTDQIICADTTVTCNLENSASIFESPMRKDQFKRPVTDLDDFDKSVV</sequence>
<feature type="signal peptide" evidence="1">
    <location>
        <begin position="1"/>
        <end position="16"/>
    </location>
</feature>
<dbReference type="EMBL" id="BMAW01046075">
    <property type="protein sequence ID" value="GFS53357.1"/>
    <property type="molecule type" value="Genomic_DNA"/>
</dbReference>
<keyword evidence="3" id="KW-1185">Reference proteome</keyword>
<evidence type="ECO:0000313" key="2">
    <source>
        <dbReference type="EMBL" id="GFS53357.1"/>
    </source>
</evidence>
<dbReference type="OrthoDB" id="6624942at2759"/>
<organism evidence="2 3">
    <name type="scientific">Nephila pilipes</name>
    <name type="common">Giant wood spider</name>
    <name type="synonym">Nephila maculata</name>
    <dbReference type="NCBI Taxonomy" id="299642"/>
    <lineage>
        <taxon>Eukaryota</taxon>
        <taxon>Metazoa</taxon>
        <taxon>Ecdysozoa</taxon>
        <taxon>Arthropoda</taxon>
        <taxon>Chelicerata</taxon>
        <taxon>Arachnida</taxon>
        <taxon>Araneae</taxon>
        <taxon>Araneomorphae</taxon>
        <taxon>Entelegynae</taxon>
        <taxon>Araneoidea</taxon>
        <taxon>Nephilidae</taxon>
        <taxon>Nephila</taxon>
    </lineage>
</organism>
<reference evidence="2" key="1">
    <citation type="submission" date="2020-08" db="EMBL/GenBank/DDBJ databases">
        <title>Multicomponent nature underlies the extraordinary mechanical properties of spider dragline silk.</title>
        <authorList>
            <person name="Kono N."/>
            <person name="Nakamura H."/>
            <person name="Mori M."/>
            <person name="Yoshida Y."/>
            <person name="Ohtoshi R."/>
            <person name="Malay A.D."/>
            <person name="Moran D.A.P."/>
            <person name="Tomita M."/>
            <person name="Numata K."/>
            <person name="Arakawa K."/>
        </authorList>
    </citation>
    <scope>NUCLEOTIDE SEQUENCE</scope>
</reference>
<dbReference type="Proteomes" id="UP000887013">
    <property type="component" value="Unassembled WGS sequence"/>
</dbReference>
<gene>
    <name evidence="2" type="ORF">NPIL_43961</name>
</gene>
<comment type="caution">
    <text evidence="2">The sequence shown here is derived from an EMBL/GenBank/DDBJ whole genome shotgun (WGS) entry which is preliminary data.</text>
</comment>
<name>A0A8X6JAW8_NEPPI</name>
<proteinExistence type="predicted"/>
<evidence type="ECO:0000256" key="1">
    <source>
        <dbReference type="SAM" id="SignalP"/>
    </source>
</evidence>
<protein>
    <submittedName>
        <fullName evidence="2">Uncharacterized protein</fullName>
    </submittedName>
</protein>
<accession>A0A8X6JAW8</accession>
<feature type="chain" id="PRO_5036496451" evidence="1">
    <location>
        <begin position="17"/>
        <end position="112"/>
    </location>
</feature>
<evidence type="ECO:0000313" key="3">
    <source>
        <dbReference type="Proteomes" id="UP000887013"/>
    </source>
</evidence>
<keyword evidence="1" id="KW-0732">Signal</keyword>
<dbReference type="AlphaFoldDB" id="A0A8X6JAW8"/>